<dbReference type="Proteomes" id="UP000019849">
    <property type="component" value="Unassembled WGS sequence"/>
</dbReference>
<accession>A0A011UQW0</accession>
<sequence>MPFIAPVIGAIAGAIGAIGSFTIGGLAVGQMLLGIGLNVSSMLIQKALAKKPKGPPGGVQFERQYGADVPRHVACGLVGIAGHDCYINTYGSSNKYLQQVYTISDYPCDGLTRVAINGKWATLGAEDPQKGRVVATGEFANLIWIKFIDGRQTAADPYLVGNANPASRWTEDHIGVGEAAILVSMTFDQEKNNQFPDFFFEFRGAPLYDWRKDSSVGGSGPHRWNDPSTHEFSENPVVIEYNYRRGFSVNGDLFCGMDMPASDLPLDKWTAAANLCDENVSGEARYRCSILLDCMSTHGPNIESIALSCGAMTVDGVEGSWPIVGSDQPTVVTFTDDDLITTAQVRYRAKRSQSELVNSVSGNFPDPDNLWSMVGYEPQVSAAHVALDRRTRDLAIDFPQVRSSRQAAQLASIYLYENRYEATATVTLRPRFQVLEPGDWVRWNSKRYGDKVYIVTETQLMSLDSEGPRNIQLSLQERDGAIYDAVSPPPIVVPAPPGMPVYLNEVQDFALAPVSISGADGRLAPAIRASWSAITDETVTAVEVHYYPTAQPSAVIVKTVQVPTTVTLLAEGVISGTEYTVKTKLVTDPARVTALSAGKTVETDTIASDVDVYLENVKGDLRETLMRQQREMNELRDRLEILAAGTADATGASSEMHTVTRKFRNATAIALREMTASIEAKTQVYRQPTPPTGDLVDGDIWIDTSADNFVRVWNAALEQWEDAGAKGLLTFAQPTAPIASNVGDLWIDTDDDNKLYRWSGTAWVDISDERITAQASILDAVQARVGEISADGLRKIEVMAGTGDVVARLVDMVRATIGDDWVEAGTIIEVGFTGGDPAQPFSNYILMGERIMFMTATGEVYGLFGPDGLTIQNARLGTLKFDRLESNNGKLVLHGAGASPYISVKV</sequence>
<evidence type="ECO:0000256" key="1">
    <source>
        <dbReference type="SAM" id="Coils"/>
    </source>
</evidence>
<organism evidence="4 5">
    <name type="scientific">Aquamicrobium defluvii</name>
    <dbReference type="NCBI Taxonomy" id="69279"/>
    <lineage>
        <taxon>Bacteria</taxon>
        <taxon>Pseudomonadati</taxon>
        <taxon>Pseudomonadota</taxon>
        <taxon>Alphaproteobacteria</taxon>
        <taxon>Hyphomicrobiales</taxon>
        <taxon>Phyllobacteriaceae</taxon>
        <taxon>Aquamicrobium</taxon>
    </lineage>
</organism>
<name>A0A011UQW0_9HYPH</name>
<evidence type="ECO:0000313" key="4">
    <source>
        <dbReference type="EMBL" id="EXL08606.1"/>
    </source>
</evidence>
<dbReference type="AlphaFoldDB" id="A0A011UQW0"/>
<keyword evidence="1" id="KW-0175">Coiled coil</keyword>
<dbReference type="eggNOG" id="COG4733">
    <property type="taxonomic scope" value="Bacteria"/>
</dbReference>
<keyword evidence="2" id="KW-0812">Transmembrane</keyword>
<dbReference type="EMBL" id="JENY01000012">
    <property type="protein sequence ID" value="EXL08606.1"/>
    <property type="molecule type" value="Genomic_DNA"/>
</dbReference>
<feature type="coiled-coil region" evidence="1">
    <location>
        <begin position="618"/>
        <end position="645"/>
    </location>
</feature>
<reference evidence="4 5" key="1">
    <citation type="submission" date="2014-02" db="EMBL/GenBank/DDBJ databases">
        <title>Aquamicrobium defluvii Genome sequencing.</title>
        <authorList>
            <person name="Wang X."/>
        </authorList>
    </citation>
    <scope>NUCLEOTIDE SEQUENCE [LARGE SCALE GENOMIC DNA]</scope>
    <source>
        <strain evidence="4 5">W13Z1</strain>
    </source>
</reference>
<evidence type="ECO:0000313" key="5">
    <source>
        <dbReference type="Proteomes" id="UP000019849"/>
    </source>
</evidence>
<dbReference type="HOGENOM" id="CLU_330882_0_0_5"/>
<proteinExistence type="predicted"/>
<dbReference type="InterPro" id="IPR032876">
    <property type="entry name" value="J_dom"/>
</dbReference>
<evidence type="ECO:0000256" key="2">
    <source>
        <dbReference type="SAM" id="Phobius"/>
    </source>
</evidence>
<dbReference type="STRING" id="69279.BG36_03455"/>
<evidence type="ECO:0000259" key="3">
    <source>
        <dbReference type="Pfam" id="PF13550"/>
    </source>
</evidence>
<gene>
    <name evidence="4" type="ORF">BG36_03455</name>
</gene>
<dbReference type="RefSeq" id="WP_051611452.1">
    <property type="nucleotide sequence ID" value="NZ_KK073886.1"/>
</dbReference>
<feature type="transmembrane region" description="Helical" evidence="2">
    <location>
        <begin position="7"/>
        <end position="33"/>
    </location>
</feature>
<protein>
    <recommendedName>
        <fullName evidence="3">Tip attachment protein J domain-containing protein</fullName>
    </recommendedName>
</protein>
<dbReference type="PATRIC" id="fig|69279.3.peg.2094"/>
<feature type="domain" description="Tip attachment protein J" evidence="3">
    <location>
        <begin position="304"/>
        <end position="448"/>
    </location>
</feature>
<keyword evidence="2" id="KW-1133">Transmembrane helix</keyword>
<dbReference type="Pfam" id="PF13550">
    <property type="entry name" value="Phage-tail_3"/>
    <property type="match status" value="1"/>
</dbReference>
<keyword evidence="2" id="KW-0472">Membrane</keyword>
<comment type="caution">
    <text evidence="4">The sequence shown here is derived from an EMBL/GenBank/DDBJ whole genome shotgun (WGS) entry which is preliminary data.</text>
</comment>